<reference evidence="1" key="1">
    <citation type="submission" date="2022-04" db="EMBL/GenBank/DDBJ databases">
        <title>Jade perch genome.</title>
        <authorList>
            <person name="Chao B."/>
        </authorList>
    </citation>
    <scope>NUCLEOTIDE SEQUENCE</scope>
    <source>
        <strain evidence="1">CB-2022</strain>
    </source>
</reference>
<dbReference type="Proteomes" id="UP000831701">
    <property type="component" value="Chromosome 17"/>
</dbReference>
<evidence type="ECO:0000313" key="1">
    <source>
        <dbReference type="EMBL" id="KAI3359082.1"/>
    </source>
</evidence>
<keyword evidence="2" id="KW-1185">Reference proteome</keyword>
<gene>
    <name evidence="1" type="ORF">L3Q82_002580</name>
</gene>
<dbReference type="EMBL" id="CM041547">
    <property type="protein sequence ID" value="KAI3359082.1"/>
    <property type="molecule type" value="Genomic_DNA"/>
</dbReference>
<sequence>MKRRTSRTVTSPRIGVTRGPTLEPGLGLGLSMASAWWPGPVSLDPTRDPGPGSARNGDAWARLPVGSPPAGRLVGGSFQIQIQIPLLVPQRGNLRCNSSENTQWKIDSYYRDDRSRFPYERRPESSAYVSPGEGDFYYCGGAFGGLLQEVLLLAKICRSNFEADAKKGIEAAWQEESHLNRYMWINKPSKVLSPEYLWQDFKSKNPEIHIIRFSGVVKNYAEIRPNV</sequence>
<comment type="caution">
    <text evidence="1">The sequence shown here is derived from an EMBL/GenBank/DDBJ whole genome shotgun (WGS) entry which is preliminary data.</text>
</comment>
<organism evidence="1 2">
    <name type="scientific">Scortum barcoo</name>
    <name type="common">barcoo grunter</name>
    <dbReference type="NCBI Taxonomy" id="214431"/>
    <lineage>
        <taxon>Eukaryota</taxon>
        <taxon>Metazoa</taxon>
        <taxon>Chordata</taxon>
        <taxon>Craniata</taxon>
        <taxon>Vertebrata</taxon>
        <taxon>Euteleostomi</taxon>
        <taxon>Actinopterygii</taxon>
        <taxon>Neopterygii</taxon>
        <taxon>Teleostei</taxon>
        <taxon>Neoteleostei</taxon>
        <taxon>Acanthomorphata</taxon>
        <taxon>Eupercaria</taxon>
        <taxon>Centrarchiformes</taxon>
        <taxon>Terapontoidei</taxon>
        <taxon>Terapontidae</taxon>
        <taxon>Scortum</taxon>
    </lineage>
</organism>
<proteinExistence type="predicted"/>
<evidence type="ECO:0000313" key="2">
    <source>
        <dbReference type="Proteomes" id="UP000831701"/>
    </source>
</evidence>
<protein>
    <submittedName>
        <fullName evidence="1">Uncharacterized protein</fullName>
    </submittedName>
</protein>
<name>A0ACB8VTQ1_9TELE</name>
<accession>A0ACB8VTQ1</accession>